<reference evidence="2 3" key="1">
    <citation type="submission" date="2016-11" db="EMBL/GenBank/DDBJ databases">
        <title>Draft Genome Assembly of Colletotrichum chlorophyti a pathogen of herbaceous plants.</title>
        <authorList>
            <person name="Gan P."/>
            <person name="Narusaka M."/>
            <person name="Tsushima A."/>
            <person name="Narusaka Y."/>
            <person name="Takano Y."/>
            <person name="Shirasu K."/>
        </authorList>
    </citation>
    <scope>NUCLEOTIDE SEQUENCE [LARGE SCALE GENOMIC DNA]</scope>
    <source>
        <strain evidence="2 3">NTL11</strain>
    </source>
</reference>
<comment type="caution">
    <text evidence="2">The sequence shown here is derived from an EMBL/GenBank/DDBJ whole genome shotgun (WGS) entry which is preliminary data.</text>
</comment>
<sequence>MILSLATVVVATEEHLSQPGPINPAMVNDLTPELRVNHKLQFTRGSNGLRPARLIKRFPFLAGRDEWCGELAEDPATDFSVSAPSAVDCRALVESLEEKNGFWTLESGDFSSNGWARIVSLGTCSFAVRYADLGSMGNSMRIGTNDVRFYSTRYAVLEEKGKLGLQGTVQCYNDDRMLFVTWGMIPA</sequence>
<gene>
    <name evidence="2" type="ORF">CCHL11_06107</name>
</gene>
<dbReference type="EMBL" id="MPGH01000091">
    <property type="protein sequence ID" value="OLN87517.1"/>
    <property type="molecule type" value="Genomic_DNA"/>
</dbReference>
<organism evidence="2 3">
    <name type="scientific">Colletotrichum chlorophyti</name>
    <dbReference type="NCBI Taxonomy" id="708187"/>
    <lineage>
        <taxon>Eukaryota</taxon>
        <taxon>Fungi</taxon>
        <taxon>Dikarya</taxon>
        <taxon>Ascomycota</taxon>
        <taxon>Pezizomycotina</taxon>
        <taxon>Sordariomycetes</taxon>
        <taxon>Hypocreomycetidae</taxon>
        <taxon>Glomerellales</taxon>
        <taxon>Glomerellaceae</taxon>
        <taxon>Colletotrichum</taxon>
    </lineage>
</organism>
<dbReference type="OrthoDB" id="4829822at2759"/>
<evidence type="ECO:0000313" key="2">
    <source>
        <dbReference type="EMBL" id="OLN87517.1"/>
    </source>
</evidence>
<dbReference type="AlphaFoldDB" id="A0A1Q8RT59"/>
<name>A0A1Q8RT59_9PEZI</name>
<dbReference type="Proteomes" id="UP000186583">
    <property type="component" value="Unassembled WGS sequence"/>
</dbReference>
<dbReference type="Pfam" id="PF14856">
    <property type="entry name" value="Hce2"/>
    <property type="match status" value="1"/>
</dbReference>
<keyword evidence="3" id="KW-1185">Reference proteome</keyword>
<dbReference type="InterPro" id="IPR029226">
    <property type="entry name" value="Ecp2-like"/>
</dbReference>
<evidence type="ECO:0000259" key="1">
    <source>
        <dbReference type="Pfam" id="PF14856"/>
    </source>
</evidence>
<accession>A0A1Q8RT59</accession>
<evidence type="ECO:0000313" key="3">
    <source>
        <dbReference type="Proteomes" id="UP000186583"/>
    </source>
</evidence>
<feature type="domain" description="Ecp2 effector protein-like" evidence="1">
    <location>
        <begin position="68"/>
        <end position="171"/>
    </location>
</feature>
<protein>
    <recommendedName>
        <fullName evidence="1">Ecp2 effector protein-like domain-containing protein</fullName>
    </recommendedName>
</protein>
<proteinExistence type="predicted"/>